<sequence>MDNTHDQSLAIDGVHLGWGEPKKGGEPKNGSPAIAIVCLRIGAFLCFAGWTWVHWYWESPLGVLLWQDSTLELAERFGLTWDDFVGTGADDGVIQQCMGNLWWAFLACCVMTITVRKRSWVQMIGLLLGSGLLGLLAYAAYVRSQYQLPMFIEHGGQMLSPILLVIAIALGASHRVTVLTAIAATVMTFAGHGCYAFGFWPTPGNFYAMTTLILEVDYSTSQTILRTAGILDFLVCIGICVPKVRRPFALYAAAWGFLTAIARPAAGMSWELNYWGSDQYVHEAVLRAPHFLIPLFLFFIWRRSRPSGEFDRLGATPNDQ</sequence>
<evidence type="ECO:0000313" key="2">
    <source>
        <dbReference type="EMBL" id="TWT50892.1"/>
    </source>
</evidence>
<feature type="transmembrane region" description="Helical" evidence="1">
    <location>
        <begin position="33"/>
        <end position="57"/>
    </location>
</feature>
<dbReference type="EMBL" id="SJPI01000002">
    <property type="protein sequence ID" value="TWT50892.1"/>
    <property type="molecule type" value="Genomic_DNA"/>
</dbReference>
<feature type="transmembrane region" description="Helical" evidence="1">
    <location>
        <begin position="286"/>
        <end position="302"/>
    </location>
</feature>
<name>A0A5C5WM75_9BACT</name>
<accession>A0A5C5WM75</accession>
<dbReference type="RefSeq" id="WP_207310403.1">
    <property type="nucleotide sequence ID" value="NZ_SJPI01000002.1"/>
</dbReference>
<reference evidence="2 3" key="1">
    <citation type="submission" date="2019-02" db="EMBL/GenBank/DDBJ databases">
        <title>Deep-cultivation of Planctomycetes and their phenomic and genomic characterization uncovers novel biology.</title>
        <authorList>
            <person name="Wiegand S."/>
            <person name="Jogler M."/>
            <person name="Boedeker C."/>
            <person name="Pinto D."/>
            <person name="Vollmers J."/>
            <person name="Rivas-Marin E."/>
            <person name="Kohn T."/>
            <person name="Peeters S.H."/>
            <person name="Heuer A."/>
            <person name="Rast P."/>
            <person name="Oberbeckmann S."/>
            <person name="Bunk B."/>
            <person name="Jeske O."/>
            <person name="Meyerdierks A."/>
            <person name="Storesund J.E."/>
            <person name="Kallscheuer N."/>
            <person name="Luecker S."/>
            <person name="Lage O.M."/>
            <person name="Pohl T."/>
            <person name="Merkel B.J."/>
            <person name="Hornburger P."/>
            <person name="Mueller R.-W."/>
            <person name="Bruemmer F."/>
            <person name="Labrenz M."/>
            <person name="Spormann A.M."/>
            <person name="Op Den Camp H."/>
            <person name="Overmann J."/>
            <person name="Amann R."/>
            <person name="Jetten M.S.M."/>
            <person name="Mascher T."/>
            <person name="Medema M.H."/>
            <person name="Devos D.P."/>
            <person name="Kaster A.-K."/>
            <person name="Ovreas L."/>
            <person name="Rohde M."/>
            <person name="Galperin M.Y."/>
            <person name="Jogler C."/>
        </authorList>
    </citation>
    <scope>NUCLEOTIDE SEQUENCE [LARGE SCALE GENOMIC DNA]</scope>
    <source>
        <strain evidence="2 3">Pla22</strain>
    </source>
</reference>
<proteinExistence type="predicted"/>
<feature type="transmembrane region" description="Helical" evidence="1">
    <location>
        <begin position="248"/>
        <end position="266"/>
    </location>
</feature>
<protein>
    <recommendedName>
        <fullName evidence="4">Transmembrane protein</fullName>
    </recommendedName>
</protein>
<comment type="caution">
    <text evidence="2">The sequence shown here is derived from an EMBL/GenBank/DDBJ whole genome shotgun (WGS) entry which is preliminary data.</text>
</comment>
<feature type="transmembrane region" description="Helical" evidence="1">
    <location>
        <begin position="93"/>
        <end position="113"/>
    </location>
</feature>
<keyword evidence="1" id="KW-1133">Transmembrane helix</keyword>
<evidence type="ECO:0000256" key="1">
    <source>
        <dbReference type="SAM" id="Phobius"/>
    </source>
</evidence>
<feature type="transmembrane region" description="Helical" evidence="1">
    <location>
        <begin position="220"/>
        <end position="241"/>
    </location>
</feature>
<keyword evidence="1" id="KW-0812">Transmembrane</keyword>
<keyword evidence="3" id="KW-1185">Reference proteome</keyword>
<gene>
    <name evidence="2" type="ORF">Pla22_36350</name>
</gene>
<feature type="transmembrane region" description="Helical" evidence="1">
    <location>
        <begin position="154"/>
        <end position="172"/>
    </location>
</feature>
<keyword evidence="1" id="KW-0472">Membrane</keyword>
<organism evidence="2 3">
    <name type="scientific">Rubripirellula amarantea</name>
    <dbReference type="NCBI Taxonomy" id="2527999"/>
    <lineage>
        <taxon>Bacteria</taxon>
        <taxon>Pseudomonadati</taxon>
        <taxon>Planctomycetota</taxon>
        <taxon>Planctomycetia</taxon>
        <taxon>Pirellulales</taxon>
        <taxon>Pirellulaceae</taxon>
        <taxon>Rubripirellula</taxon>
    </lineage>
</organism>
<feature type="transmembrane region" description="Helical" evidence="1">
    <location>
        <begin position="120"/>
        <end position="142"/>
    </location>
</feature>
<evidence type="ECO:0008006" key="4">
    <source>
        <dbReference type="Google" id="ProtNLM"/>
    </source>
</evidence>
<feature type="transmembrane region" description="Helical" evidence="1">
    <location>
        <begin position="179"/>
        <end position="200"/>
    </location>
</feature>
<dbReference type="Proteomes" id="UP000316598">
    <property type="component" value="Unassembled WGS sequence"/>
</dbReference>
<evidence type="ECO:0000313" key="3">
    <source>
        <dbReference type="Proteomes" id="UP000316598"/>
    </source>
</evidence>
<dbReference type="AlphaFoldDB" id="A0A5C5WM75"/>